<dbReference type="PANTHER" id="PTHR19423">
    <property type="entry name" value="SH3 DOMAIN-BINDING PROTEIN 5"/>
    <property type="match status" value="1"/>
</dbReference>
<dbReference type="GeneID" id="100372944"/>
<evidence type="ECO:0000313" key="7">
    <source>
        <dbReference type="Proteomes" id="UP000694865"/>
    </source>
</evidence>
<evidence type="ECO:0000256" key="6">
    <source>
        <dbReference type="SAM" id="MobiDB-lite"/>
    </source>
</evidence>
<evidence type="ECO:0000256" key="3">
    <source>
        <dbReference type="ARBA" id="ARBA00023054"/>
    </source>
</evidence>
<feature type="compositionally biased region" description="Basic and acidic residues" evidence="6">
    <location>
        <begin position="452"/>
        <end position="464"/>
    </location>
</feature>
<feature type="compositionally biased region" description="Acidic residues" evidence="6">
    <location>
        <begin position="13"/>
        <end position="25"/>
    </location>
</feature>
<evidence type="ECO:0000256" key="4">
    <source>
        <dbReference type="ARBA" id="ARBA00040366"/>
    </source>
</evidence>
<proteinExistence type="inferred from homology"/>
<sequence>MAESGVLYHDSVEESSENISCDEETLDPRVKEELEKLNIATDEINKLEVELDESRAVFRQSLSESTLSLNDLAKKLGSCIEKARPYYEARQQAKEAQQQTQDAALKFERANSMLAAAKEMVDVAEHGLVVERRTFDANWQEMLNHATMKVNEAENDRAVVEIEHQRTAAWFDEAERAVKKLQKSLKKNISKSRTYFEMKAQFNHQLEEQKKKVTELEKRVKKSKSSYSMALKNLEAISDRIHRRRETKRLNKEKRGAGVGAEAPSIKTNESVSLMNDDAELSFEDAIKEEFILLPHANTLERHKVPHPRVRALSEPHEPIDPHSIMNAFESTEHLNDAGWDSLSQSTQGDDLEREEFIEFCAEKPQTVDVGVGTETDPEVPENSTGDDTQCVDATSKPLRNVAVTNNSVENVSSQGVRSASTSTQSEANTPSQTIGGNNAETSPSTLAEGKVSGKEEETHDTYL</sequence>
<dbReference type="Proteomes" id="UP000694865">
    <property type="component" value="Unplaced"/>
</dbReference>
<organism evidence="7 8">
    <name type="scientific">Saccoglossus kowalevskii</name>
    <name type="common">Acorn worm</name>
    <dbReference type="NCBI Taxonomy" id="10224"/>
    <lineage>
        <taxon>Eukaryota</taxon>
        <taxon>Metazoa</taxon>
        <taxon>Hemichordata</taxon>
        <taxon>Enteropneusta</taxon>
        <taxon>Harrimaniidae</taxon>
        <taxon>Saccoglossus</taxon>
    </lineage>
</organism>
<dbReference type="RefSeq" id="XP_006824157.1">
    <property type="nucleotide sequence ID" value="XM_006824094.1"/>
</dbReference>
<feature type="coiled-coil region" evidence="5">
    <location>
        <begin position="30"/>
        <end position="57"/>
    </location>
</feature>
<dbReference type="InterPro" id="IPR007940">
    <property type="entry name" value="SH3BP5"/>
</dbReference>
<keyword evidence="7" id="KW-1185">Reference proteome</keyword>
<feature type="compositionally biased region" description="Polar residues" evidence="6">
    <location>
        <begin position="406"/>
        <end position="446"/>
    </location>
</feature>
<feature type="region of interest" description="Disordered" evidence="6">
    <location>
        <begin position="406"/>
        <end position="464"/>
    </location>
</feature>
<evidence type="ECO:0000256" key="1">
    <source>
        <dbReference type="ARBA" id="ARBA00007796"/>
    </source>
</evidence>
<reference evidence="8" key="1">
    <citation type="submission" date="2025-08" db="UniProtKB">
        <authorList>
            <consortium name="RefSeq"/>
        </authorList>
    </citation>
    <scope>IDENTIFICATION</scope>
    <source>
        <tissue evidence="8">Testes</tissue>
    </source>
</reference>
<dbReference type="PANTHER" id="PTHR19423:SF8">
    <property type="entry name" value="SH3 DOMAIN-BINDING PROTEIN 5-LIKE"/>
    <property type="match status" value="1"/>
</dbReference>
<accession>A0ABM0MVW6</accession>
<keyword evidence="3 5" id="KW-0175">Coiled coil</keyword>
<dbReference type="Pfam" id="PF05276">
    <property type="entry name" value="SH3BP5"/>
    <property type="match status" value="1"/>
</dbReference>
<gene>
    <name evidence="8" type="primary">LOC100372944</name>
</gene>
<evidence type="ECO:0000313" key="8">
    <source>
        <dbReference type="RefSeq" id="XP_006824157.1"/>
    </source>
</evidence>
<feature type="region of interest" description="Disordered" evidence="6">
    <location>
        <begin position="1"/>
        <end position="25"/>
    </location>
</feature>
<evidence type="ECO:0000256" key="5">
    <source>
        <dbReference type="SAM" id="Coils"/>
    </source>
</evidence>
<keyword evidence="2" id="KW-0344">Guanine-nucleotide releasing factor</keyword>
<name>A0ABM0MVW6_SACKO</name>
<evidence type="ECO:0000256" key="2">
    <source>
        <dbReference type="ARBA" id="ARBA00022658"/>
    </source>
</evidence>
<comment type="similarity">
    <text evidence="1">Belongs to the SH3BP5 family.</text>
</comment>
<feature type="region of interest" description="Disordered" evidence="6">
    <location>
        <begin position="368"/>
        <end position="393"/>
    </location>
</feature>
<protein>
    <recommendedName>
        <fullName evidence="4">SH3 domain-binding protein 5-like</fullName>
    </recommendedName>
</protein>
<feature type="region of interest" description="Disordered" evidence="6">
    <location>
        <begin position="244"/>
        <end position="264"/>
    </location>
</feature>
<feature type="coiled-coil region" evidence="5">
    <location>
        <begin position="143"/>
        <end position="226"/>
    </location>
</feature>